<accession>A0A251XZV7</accession>
<dbReference type="Proteomes" id="UP000195062">
    <property type="component" value="Unassembled WGS sequence"/>
</dbReference>
<evidence type="ECO:0000313" key="1">
    <source>
        <dbReference type="EMBL" id="OUE04987.1"/>
    </source>
</evidence>
<protein>
    <submittedName>
        <fullName evidence="1">Uncharacterized protein</fullName>
    </submittedName>
</protein>
<name>A0A251XZV7_CLAMM</name>
<reference evidence="1 2" key="1">
    <citation type="submission" date="2016-08" db="EMBL/GenBank/DDBJ databases">
        <title>Genome sequence of Clavibacter michiganensis subsp. michiganensis strain CASJ007.</title>
        <authorList>
            <person name="Thapa S.P."/>
            <person name="Coaker G."/>
        </authorList>
    </citation>
    <scope>NUCLEOTIDE SEQUENCE [LARGE SCALE GENOMIC DNA]</scope>
    <source>
        <strain evidence="1">CASJ007</strain>
    </source>
</reference>
<keyword evidence="2" id="KW-1185">Reference proteome</keyword>
<evidence type="ECO:0000313" key="2">
    <source>
        <dbReference type="Proteomes" id="UP000195062"/>
    </source>
</evidence>
<gene>
    <name evidence="1" type="ORF">CMMCAS07_08555</name>
</gene>
<sequence length="143" mass="15786">MPDVLDERPYTDAEWELIIEALRMATDHGRLRWSVLTERERLTQGAAFAARVCGHSLYRVGWDSDVRPTRIRLDILASRIGQLTQQLECGTVVLPDGNVDPLLEPLTALLETARCSASAAAPIVEAAERASALRNLTAYSDGR</sequence>
<comment type="caution">
    <text evidence="1">The sequence shown here is derived from an EMBL/GenBank/DDBJ whole genome shotgun (WGS) entry which is preliminary data.</text>
</comment>
<organism evidence="1 2">
    <name type="scientific">Clavibacter michiganensis subsp. michiganensis</name>
    <dbReference type="NCBI Taxonomy" id="33013"/>
    <lineage>
        <taxon>Bacteria</taxon>
        <taxon>Bacillati</taxon>
        <taxon>Actinomycetota</taxon>
        <taxon>Actinomycetes</taxon>
        <taxon>Micrococcales</taxon>
        <taxon>Microbacteriaceae</taxon>
        <taxon>Clavibacter</taxon>
    </lineage>
</organism>
<dbReference type="RefSeq" id="WP_153259563.1">
    <property type="nucleotide sequence ID" value="NZ_CP053860.1"/>
</dbReference>
<proteinExistence type="predicted"/>
<dbReference type="EMBL" id="MDHH01000001">
    <property type="protein sequence ID" value="OUE04987.1"/>
    <property type="molecule type" value="Genomic_DNA"/>
</dbReference>
<dbReference type="AlphaFoldDB" id="A0A251XZV7"/>